<dbReference type="SUPFAM" id="SSF52266">
    <property type="entry name" value="SGNH hydrolase"/>
    <property type="match status" value="1"/>
</dbReference>
<gene>
    <name evidence="2" type="ORF">SAMN05421770_101605</name>
</gene>
<name>A0A239DSW5_9BACT</name>
<proteinExistence type="predicted"/>
<dbReference type="GO" id="GO:0016788">
    <property type="term" value="F:hydrolase activity, acting on ester bonds"/>
    <property type="evidence" value="ECO:0007669"/>
    <property type="project" value="UniProtKB-ARBA"/>
</dbReference>
<dbReference type="InterPro" id="IPR036514">
    <property type="entry name" value="SGNH_hydro_sf"/>
</dbReference>
<dbReference type="EMBL" id="FZOU01000001">
    <property type="protein sequence ID" value="SNS34833.1"/>
    <property type="molecule type" value="Genomic_DNA"/>
</dbReference>
<dbReference type="Proteomes" id="UP000198356">
    <property type="component" value="Unassembled WGS sequence"/>
</dbReference>
<dbReference type="Gene3D" id="3.40.50.1110">
    <property type="entry name" value="SGNH hydrolase"/>
    <property type="match status" value="1"/>
</dbReference>
<feature type="region of interest" description="Disordered" evidence="1">
    <location>
        <begin position="1"/>
        <end position="20"/>
    </location>
</feature>
<evidence type="ECO:0000313" key="2">
    <source>
        <dbReference type="EMBL" id="SNS34833.1"/>
    </source>
</evidence>
<evidence type="ECO:0000256" key="1">
    <source>
        <dbReference type="SAM" id="MobiDB-lite"/>
    </source>
</evidence>
<sequence length="195" mass="19778">MVPAPAAAAAAPGGSTPPATPAACTVPAMSSPGFAAPSQTALFSGGELTVDWPVARVIAGGGMLADEIASAPVVLADSTLDRLIVAAGERDLIAGASAAEAGASYDRLVQAIQSPRRQLVLLQLPHLFGTYAALNPQVDLFNQHLCTLAQPGSVWVLDLTSAMADQADFTGQSGYLEPSLAGNQLLVRAYAGVNQ</sequence>
<keyword evidence="3" id="KW-1185">Reference proteome</keyword>
<evidence type="ECO:0000313" key="3">
    <source>
        <dbReference type="Proteomes" id="UP000198356"/>
    </source>
</evidence>
<reference evidence="2 3" key="1">
    <citation type="submission" date="2017-06" db="EMBL/GenBank/DDBJ databases">
        <authorList>
            <person name="Kim H.J."/>
            <person name="Triplett B.A."/>
        </authorList>
    </citation>
    <scope>NUCLEOTIDE SEQUENCE [LARGE SCALE GENOMIC DNA]</scope>
    <source>
        <strain evidence="2 3">DSM 18704</strain>
    </source>
</reference>
<accession>A0A239DSW5</accession>
<protein>
    <recommendedName>
        <fullName evidence="4">GDSL-like Lipase/Acylhydrolase family protein</fullName>
    </recommendedName>
</protein>
<dbReference type="AlphaFoldDB" id="A0A239DSW5"/>
<organism evidence="2 3">
    <name type="scientific">Granulicella rosea</name>
    <dbReference type="NCBI Taxonomy" id="474952"/>
    <lineage>
        <taxon>Bacteria</taxon>
        <taxon>Pseudomonadati</taxon>
        <taxon>Acidobacteriota</taxon>
        <taxon>Terriglobia</taxon>
        <taxon>Terriglobales</taxon>
        <taxon>Acidobacteriaceae</taxon>
        <taxon>Granulicella</taxon>
    </lineage>
</organism>
<evidence type="ECO:0008006" key="4">
    <source>
        <dbReference type="Google" id="ProtNLM"/>
    </source>
</evidence>